<evidence type="ECO:0000313" key="13">
    <source>
        <dbReference type="Proteomes" id="UP000323164"/>
    </source>
</evidence>
<evidence type="ECO:0000256" key="1">
    <source>
        <dbReference type="ARBA" id="ARBA00004383"/>
    </source>
</evidence>
<dbReference type="GO" id="GO:0098797">
    <property type="term" value="C:plasma membrane protein complex"/>
    <property type="evidence" value="ECO:0007669"/>
    <property type="project" value="TreeGrafter"/>
</dbReference>
<keyword evidence="4" id="KW-1003">Cell membrane</keyword>
<keyword evidence="7" id="KW-0653">Protein transport</keyword>
<dbReference type="GO" id="GO:0055085">
    <property type="term" value="P:transmembrane transport"/>
    <property type="evidence" value="ECO:0007669"/>
    <property type="project" value="InterPro"/>
</dbReference>
<sequence length="137" mass="14596">MRLLPVAALFVLLVGCDSGAPVAPLGVSSPVTAVDTPPPAYPERLACNGVGGTVQLRVHIETDGHIRQSEVQQSSGNAELDTAAQQAVLKWTFRPEMQAGHAVAKWIAVPMTFHVPQPRPEHCFVLDEQAQGALKAK</sequence>
<feature type="signal peptide" evidence="10">
    <location>
        <begin position="1"/>
        <end position="19"/>
    </location>
</feature>
<dbReference type="PANTHER" id="PTHR33446:SF2">
    <property type="entry name" value="PROTEIN TONB"/>
    <property type="match status" value="1"/>
</dbReference>
<keyword evidence="10" id="KW-0732">Signal</keyword>
<dbReference type="PROSITE" id="PS51257">
    <property type="entry name" value="PROKAR_LIPOPROTEIN"/>
    <property type="match status" value="1"/>
</dbReference>
<keyword evidence="9" id="KW-0472">Membrane</keyword>
<evidence type="ECO:0000256" key="6">
    <source>
        <dbReference type="ARBA" id="ARBA00022692"/>
    </source>
</evidence>
<comment type="caution">
    <text evidence="12">The sequence shown here is derived from an EMBL/GenBank/DDBJ whole genome shotgun (WGS) entry which is preliminary data.</text>
</comment>
<feature type="chain" id="PRO_5022739245" evidence="10">
    <location>
        <begin position="20"/>
        <end position="137"/>
    </location>
</feature>
<dbReference type="PANTHER" id="PTHR33446">
    <property type="entry name" value="PROTEIN TONB-RELATED"/>
    <property type="match status" value="1"/>
</dbReference>
<evidence type="ECO:0000259" key="11">
    <source>
        <dbReference type="PROSITE" id="PS52015"/>
    </source>
</evidence>
<evidence type="ECO:0000256" key="5">
    <source>
        <dbReference type="ARBA" id="ARBA00022519"/>
    </source>
</evidence>
<dbReference type="Pfam" id="PF03544">
    <property type="entry name" value="TonB_C"/>
    <property type="match status" value="1"/>
</dbReference>
<dbReference type="GO" id="GO:0031992">
    <property type="term" value="F:energy transducer activity"/>
    <property type="evidence" value="ECO:0007669"/>
    <property type="project" value="TreeGrafter"/>
</dbReference>
<reference evidence="12 13" key="1">
    <citation type="submission" date="2019-08" db="EMBL/GenBank/DDBJ databases">
        <title>Draft genome sequence of Lysobacter sp. UKS-15.</title>
        <authorList>
            <person name="Im W.-T."/>
        </authorList>
    </citation>
    <scope>NUCLEOTIDE SEQUENCE [LARGE SCALE GENOMIC DNA]</scope>
    <source>
        <strain evidence="12 13">UKS-15</strain>
    </source>
</reference>
<proteinExistence type="inferred from homology"/>
<keyword evidence="13" id="KW-1185">Reference proteome</keyword>
<evidence type="ECO:0000256" key="9">
    <source>
        <dbReference type="ARBA" id="ARBA00023136"/>
    </source>
</evidence>
<keyword evidence="3" id="KW-0813">Transport</keyword>
<evidence type="ECO:0000256" key="3">
    <source>
        <dbReference type="ARBA" id="ARBA00022448"/>
    </source>
</evidence>
<dbReference type="GO" id="GO:0015031">
    <property type="term" value="P:protein transport"/>
    <property type="evidence" value="ECO:0007669"/>
    <property type="project" value="UniProtKB-KW"/>
</dbReference>
<dbReference type="InterPro" id="IPR006260">
    <property type="entry name" value="TonB/TolA_C"/>
</dbReference>
<evidence type="ECO:0000256" key="4">
    <source>
        <dbReference type="ARBA" id="ARBA00022475"/>
    </source>
</evidence>
<dbReference type="Gene3D" id="3.30.1150.10">
    <property type="match status" value="1"/>
</dbReference>
<protein>
    <submittedName>
        <fullName evidence="12">Energy transducer TonB</fullName>
    </submittedName>
</protein>
<dbReference type="Proteomes" id="UP000323164">
    <property type="component" value="Unassembled WGS sequence"/>
</dbReference>
<name>A0A5D8YR38_9GAMM</name>
<accession>A0A5D8YR38</accession>
<dbReference type="PROSITE" id="PS52015">
    <property type="entry name" value="TONB_CTD"/>
    <property type="match status" value="1"/>
</dbReference>
<comment type="similarity">
    <text evidence="2">Belongs to the TonB family.</text>
</comment>
<dbReference type="InterPro" id="IPR037682">
    <property type="entry name" value="TonB_C"/>
</dbReference>
<keyword evidence="6" id="KW-0812">Transmembrane</keyword>
<dbReference type="InterPro" id="IPR051045">
    <property type="entry name" value="TonB-dependent_transducer"/>
</dbReference>
<dbReference type="SUPFAM" id="SSF74653">
    <property type="entry name" value="TolA/TonB C-terminal domain"/>
    <property type="match status" value="1"/>
</dbReference>
<evidence type="ECO:0000313" key="12">
    <source>
        <dbReference type="EMBL" id="TZF84432.1"/>
    </source>
</evidence>
<evidence type="ECO:0000256" key="8">
    <source>
        <dbReference type="ARBA" id="ARBA00022989"/>
    </source>
</evidence>
<gene>
    <name evidence="12" type="ORF">FW784_12650</name>
</gene>
<evidence type="ECO:0000256" key="10">
    <source>
        <dbReference type="SAM" id="SignalP"/>
    </source>
</evidence>
<evidence type="ECO:0000256" key="2">
    <source>
        <dbReference type="ARBA" id="ARBA00006555"/>
    </source>
</evidence>
<dbReference type="OrthoDB" id="9792439at2"/>
<dbReference type="RefSeq" id="WP_149353695.1">
    <property type="nucleotide sequence ID" value="NZ_VTRV01000183.1"/>
</dbReference>
<feature type="domain" description="TonB C-terminal" evidence="11">
    <location>
        <begin position="26"/>
        <end position="122"/>
    </location>
</feature>
<organism evidence="12 13">
    <name type="scientific">Cognatilysobacter lacus</name>
    <dbReference type="NCBI Taxonomy" id="1643323"/>
    <lineage>
        <taxon>Bacteria</taxon>
        <taxon>Pseudomonadati</taxon>
        <taxon>Pseudomonadota</taxon>
        <taxon>Gammaproteobacteria</taxon>
        <taxon>Lysobacterales</taxon>
        <taxon>Lysobacteraceae</taxon>
        <taxon>Cognatilysobacter</taxon>
    </lineage>
</organism>
<dbReference type="NCBIfam" id="TIGR01352">
    <property type="entry name" value="tonB_Cterm"/>
    <property type="match status" value="1"/>
</dbReference>
<keyword evidence="8" id="KW-1133">Transmembrane helix</keyword>
<dbReference type="AlphaFoldDB" id="A0A5D8YR38"/>
<evidence type="ECO:0000256" key="7">
    <source>
        <dbReference type="ARBA" id="ARBA00022927"/>
    </source>
</evidence>
<comment type="subcellular location">
    <subcellularLocation>
        <location evidence="1">Cell inner membrane</location>
        <topology evidence="1">Single-pass membrane protein</topology>
        <orientation evidence="1">Periplasmic side</orientation>
    </subcellularLocation>
</comment>
<dbReference type="EMBL" id="VTRV01000183">
    <property type="protein sequence ID" value="TZF84432.1"/>
    <property type="molecule type" value="Genomic_DNA"/>
</dbReference>
<keyword evidence="5" id="KW-0997">Cell inner membrane</keyword>